<gene>
    <name evidence="2" type="ORF">AU14_00295</name>
</gene>
<evidence type="ECO:0000256" key="1">
    <source>
        <dbReference type="SAM" id="MobiDB-lite"/>
    </source>
</evidence>
<accession>W5YLF0</accession>
<dbReference type="KEGG" id="msx:AU14_00295"/>
<feature type="compositionally biased region" description="Low complexity" evidence="1">
    <location>
        <begin position="66"/>
        <end position="83"/>
    </location>
</feature>
<sequence length="126" mass="13459">MIWGLATVLGGCQLGGSTVSEREGYYTWVDEQGRVRYSPIVATSDQTPAKESASETAGAGQQKMPESNAAAAPAEEAGGAVSSEGEETEFTLENYPDANELAKDGYVRPGERQPYFTWRDARAMSG</sequence>
<protein>
    <recommendedName>
        <fullName evidence="4">DUF4124 domain-containing protein</fullName>
    </recommendedName>
</protein>
<proteinExistence type="predicted"/>
<feature type="region of interest" description="Disordered" evidence="1">
    <location>
        <begin position="40"/>
        <end position="113"/>
    </location>
</feature>
<organism evidence="2 3">
    <name type="scientific">Marinobacter similis</name>
    <dbReference type="NCBI Taxonomy" id="1420916"/>
    <lineage>
        <taxon>Bacteria</taxon>
        <taxon>Pseudomonadati</taxon>
        <taxon>Pseudomonadota</taxon>
        <taxon>Gammaproteobacteria</taxon>
        <taxon>Pseudomonadales</taxon>
        <taxon>Marinobacteraceae</taxon>
        <taxon>Marinobacter</taxon>
    </lineage>
</organism>
<dbReference type="AlphaFoldDB" id="W5YLF0"/>
<keyword evidence="3" id="KW-1185">Reference proteome</keyword>
<dbReference type="Proteomes" id="UP000061489">
    <property type="component" value="Chromosome"/>
</dbReference>
<dbReference type="EMBL" id="CP007151">
    <property type="protein sequence ID" value="AHI29886.1"/>
    <property type="molecule type" value="Genomic_DNA"/>
</dbReference>
<feature type="compositionally biased region" description="Basic and acidic residues" evidence="1">
    <location>
        <begin position="100"/>
        <end position="111"/>
    </location>
</feature>
<evidence type="ECO:0008006" key="4">
    <source>
        <dbReference type="Google" id="ProtNLM"/>
    </source>
</evidence>
<evidence type="ECO:0000313" key="2">
    <source>
        <dbReference type="EMBL" id="AHI29886.1"/>
    </source>
</evidence>
<dbReference type="HOGENOM" id="CLU_1978880_0_0_6"/>
<dbReference type="STRING" id="1420916.AU14_00295"/>
<evidence type="ECO:0000313" key="3">
    <source>
        <dbReference type="Proteomes" id="UP000061489"/>
    </source>
</evidence>
<reference evidence="2 3" key="1">
    <citation type="journal article" date="2014" name="Genome Announc.">
        <title>Draft Genome Sequences of Marinobacter similis A3d10T and Marinobacter salarius R9SW1T.</title>
        <authorList>
            <person name="Ivanova E.P."/>
            <person name="Ng H.J."/>
            <person name="Webb H.K."/>
            <person name="Feng G."/>
            <person name="Oshima K."/>
            <person name="Hattori M."/>
            <person name="Ohkuma M."/>
            <person name="Sergeev A.F."/>
            <person name="Mikhailov V.V."/>
            <person name="Crawford R.J."/>
            <person name="Sawabe T."/>
        </authorList>
    </citation>
    <scope>NUCLEOTIDE SEQUENCE [LARGE SCALE GENOMIC DNA]</scope>
    <source>
        <strain evidence="2 3">A3d10</strain>
    </source>
</reference>
<name>W5YLF0_9GAMM</name>